<sequence>MSQRAPIETTVHDHDGEVLRYTLKATGQSSVRLGACEVCGQHVSEVYLQRGMKMFERPTSIAARRFGWTYHGMADVFGHADCLAGRRKGVEVMTVPTNHDDANFRQEINGVDVLIGRDAEGFKAYIADRYEGLFTTLLRAYQFAATAANHPERRRPITAGL</sequence>
<organism evidence="1 2">
    <name type="scientific">Caballeronia udeis</name>
    <dbReference type="NCBI Taxonomy" id="1232866"/>
    <lineage>
        <taxon>Bacteria</taxon>
        <taxon>Pseudomonadati</taxon>
        <taxon>Pseudomonadota</taxon>
        <taxon>Betaproteobacteria</taxon>
        <taxon>Burkholderiales</taxon>
        <taxon>Burkholderiaceae</taxon>
        <taxon>Caballeronia</taxon>
    </lineage>
</organism>
<dbReference type="AlphaFoldDB" id="A0A158K115"/>
<protein>
    <submittedName>
        <fullName evidence="1">Uncharacterized protein</fullName>
    </submittedName>
</protein>
<gene>
    <name evidence="1" type="ORF">AWB69_09245</name>
</gene>
<evidence type="ECO:0000313" key="1">
    <source>
        <dbReference type="EMBL" id="SAL74817.1"/>
    </source>
</evidence>
<dbReference type="RefSeq" id="WP_062093194.1">
    <property type="nucleotide sequence ID" value="NZ_FCOK02000172.1"/>
</dbReference>
<name>A0A158K115_9BURK</name>
<proteinExistence type="predicted"/>
<accession>A0A158K115</accession>
<dbReference type="OrthoDB" id="8999967at2"/>
<evidence type="ECO:0000313" key="2">
    <source>
        <dbReference type="Proteomes" id="UP000054683"/>
    </source>
</evidence>
<reference evidence="1 2" key="1">
    <citation type="submission" date="2016-01" db="EMBL/GenBank/DDBJ databases">
        <authorList>
            <person name="Oliw E.H."/>
        </authorList>
    </citation>
    <scope>NUCLEOTIDE SEQUENCE [LARGE SCALE GENOMIC DNA]</scope>
    <source>
        <strain evidence="1">LMG 27134</strain>
    </source>
</reference>
<dbReference type="Proteomes" id="UP000054683">
    <property type="component" value="Unassembled WGS sequence"/>
</dbReference>
<dbReference type="EMBL" id="FCOK02000172">
    <property type="protein sequence ID" value="SAL74817.1"/>
    <property type="molecule type" value="Genomic_DNA"/>
</dbReference>